<sequence length="259" mass="29731">MERGYQHGYSGSVTSMFDIEGRRRKARTMVSVLSECSDRPLAGLHALNVGGSAGIIDEYLSRHFASVTGIDIDETAIQFARKTFNNENLHFETGDAMALRYEADTFDVVVCSQVYEHVPDAGKLMAEMYRVLKPGGKIYFAAGNRLMYREPHYNLPLLAVIPRPLAHRYLRLVGKGEYYYEKHFTYWGLKHLVCSFSVTDYTPLIIRDPDKYQARYMMKTGTLKHGLARFISRYAIWLVPGYIWVLEKPMTTMRNAEVM</sequence>
<keyword evidence="3" id="KW-1185">Reference proteome</keyword>
<dbReference type="Pfam" id="PF08241">
    <property type="entry name" value="Methyltransf_11"/>
    <property type="match status" value="1"/>
</dbReference>
<comment type="caution">
    <text evidence="2">The sequence shown here is derived from an EMBL/GenBank/DDBJ whole genome shotgun (WGS) entry which is preliminary data.</text>
</comment>
<dbReference type="RefSeq" id="WP_279249000.1">
    <property type="nucleotide sequence ID" value="NZ_SHNO01000001.1"/>
</dbReference>
<dbReference type="GO" id="GO:0008168">
    <property type="term" value="F:methyltransferase activity"/>
    <property type="evidence" value="ECO:0007669"/>
    <property type="project" value="UniProtKB-KW"/>
</dbReference>
<evidence type="ECO:0000259" key="1">
    <source>
        <dbReference type="Pfam" id="PF08241"/>
    </source>
</evidence>
<dbReference type="Gene3D" id="3.40.50.150">
    <property type="entry name" value="Vaccinia Virus protein VP39"/>
    <property type="match status" value="1"/>
</dbReference>
<organism evidence="2 3">
    <name type="scientific">Candidatus Marimicrobium litorale</name>
    <dbReference type="NCBI Taxonomy" id="2518991"/>
    <lineage>
        <taxon>Bacteria</taxon>
        <taxon>Pseudomonadati</taxon>
        <taxon>Pseudomonadota</taxon>
        <taxon>Gammaproteobacteria</taxon>
        <taxon>Cellvibrionales</taxon>
        <taxon>Halieaceae</taxon>
        <taxon>Marimicrobium</taxon>
    </lineage>
</organism>
<reference evidence="2" key="1">
    <citation type="submission" date="2019-02" db="EMBL/GenBank/DDBJ databases">
        <authorList>
            <person name="Li S.-H."/>
        </authorList>
    </citation>
    <scope>NUCLEOTIDE SEQUENCE</scope>
    <source>
        <strain evidence="2">IMCC11814</strain>
    </source>
</reference>
<name>A0ABT3T612_9GAMM</name>
<keyword evidence="2" id="KW-0808">Transferase</keyword>
<proteinExistence type="predicted"/>
<dbReference type="EMBL" id="SHNO01000001">
    <property type="protein sequence ID" value="MCX2977270.1"/>
    <property type="molecule type" value="Genomic_DNA"/>
</dbReference>
<dbReference type="Proteomes" id="UP001143304">
    <property type="component" value="Unassembled WGS sequence"/>
</dbReference>
<evidence type="ECO:0000313" key="2">
    <source>
        <dbReference type="EMBL" id="MCX2977270.1"/>
    </source>
</evidence>
<dbReference type="InterPro" id="IPR029063">
    <property type="entry name" value="SAM-dependent_MTases_sf"/>
</dbReference>
<keyword evidence="2" id="KW-0489">Methyltransferase</keyword>
<accession>A0ABT3T612</accession>
<dbReference type="InterPro" id="IPR013216">
    <property type="entry name" value="Methyltransf_11"/>
</dbReference>
<dbReference type="SUPFAM" id="SSF53335">
    <property type="entry name" value="S-adenosyl-L-methionine-dependent methyltransferases"/>
    <property type="match status" value="1"/>
</dbReference>
<dbReference type="CDD" id="cd02440">
    <property type="entry name" value="AdoMet_MTases"/>
    <property type="match status" value="1"/>
</dbReference>
<evidence type="ECO:0000313" key="3">
    <source>
        <dbReference type="Proteomes" id="UP001143304"/>
    </source>
</evidence>
<protein>
    <submittedName>
        <fullName evidence="2">Class I SAM-dependent methyltransferase</fullName>
    </submittedName>
</protein>
<feature type="domain" description="Methyltransferase type 11" evidence="1">
    <location>
        <begin position="47"/>
        <end position="140"/>
    </location>
</feature>
<dbReference type="PANTHER" id="PTHR43861">
    <property type="entry name" value="TRANS-ACONITATE 2-METHYLTRANSFERASE-RELATED"/>
    <property type="match status" value="1"/>
</dbReference>
<gene>
    <name evidence="2" type="ORF">EYC82_07875</name>
</gene>
<dbReference type="GO" id="GO:0032259">
    <property type="term" value="P:methylation"/>
    <property type="evidence" value="ECO:0007669"/>
    <property type="project" value="UniProtKB-KW"/>
</dbReference>